<name>A0A0E9R2A8_ANGAN</name>
<reference evidence="1" key="2">
    <citation type="journal article" date="2015" name="Fish Shellfish Immunol.">
        <title>Early steps in the European eel (Anguilla anguilla)-Vibrio vulnificus interaction in the gills: Role of the RtxA13 toxin.</title>
        <authorList>
            <person name="Callol A."/>
            <person name="Pajuelo D."/>
            <person name="Ebbesson L."/>
            <person name="Teles M."/>
            <person name="MacKenzie S."/>
            <person name="Amaro C."/>
        </authorList>
    </citation>
    <scope>NUCLEOTIDE SEQUENCE</scope>
</reference>
<organism evidence="1">
    <name type="scientific">Anguilla anguilla</name>
    <name type="common">European freshwater eel</name>
    <name type="synonym">Muraena anguilla</name>
    <dbReference type="NCBI Taxonomy" id="7936"/>
    <lineage>
        <taxon>Eukaryota</taxon>
        <taxon>Metazoa</taxon>
        <taxon>Chordata</taxon>
        <taxon>Craniata</taxon>
        <taxon>Vertebrata</taxon>
        <taxon>Euteleostomi</taxon>
        <taxon>Actinopterygii</taxon>
        <taxon>Neopterygii</taxon>
        <taxon>Teleostei</taxon>
        <taxon>Anguilliformes</taxon>
        <taxon>Anguillidae</taxon>
        <taxon>Anguilla</taxon>
    </lineage>
</organism>
<accession>A0A0E9R2A8</accession>
<dbReference type="AlphaFoldDB" id="A0A0E9R2A8"/>
<reference evidence="1" key="1">
    <citation type="submission" date="2014-11" db="EMBL/GenBank/DDBJ databases">
        <authorList>
            <person name="Amaro Gonzalez C."/>
        </authorList>
    </citation>
    <scope>NUCLEOTIDE SEQUENCE</scope>
</reference>
<evidence type="ECO:0000313" key="1">
    <source>
        <dbReference type="EMBL" id="JAH22630.1"/>
    </source>
</evidence>
<sequence>MPCYRSTCRHLNLKKTHCDSINRVHHQTSLGK</sequence>
<proteinExistence type="predicted"/>
<protein>
    <submittedName>
        <fullName evidence="1">Uncharacterized protein</fullName>
    </submittedName>
</protein>
<dbReference type="EMBL" id="GBXM01085947">
    <property type="protein sequence ID" value="JAH22630.1"/>
    <property type="molecule type" value="Transcribed_RNA"/>
</dbReference>